<dbReference type="GO" id="GO:0031966">
    <property type="term" value="C:mitochondrial membrane"/>
    <property type="evidence" value="ECO:0007669"/>
    <property type="project" value="UniProtKB-SubCell"/>
</dbReference>
<keyword evidence="4" id="KW-0138">CF(0)</keyword>
<reference evidence="10" key="1">
    <citation type="journal article" date="2014" name="Genome Announc.">
        <title>Draft genome sequence of Rhodosporidium toruloides CECT1137, an oleaginous yeast of biotechnological interest.</title>
        <authorList>
            <person name="Morin N."/>
            <person name="Calcas X."/>
            <person name="Devillers H."/>
            <person name="Durrens P."/>
            <person name="Sherman D.J."/>
            <person name="Nicaud J.-M."/>
            <person name="Neuveglise C."/>
        </authorList>
    </citation>
    <scope>NUCLEOTIDE SEQUENCE</scope>
    <source>
        <strain evidence="10">CECT1137</strain>
    </source>
</reference>
<dbReference type="Pfam" id="PF04718">
    <property type="entry name" value="ATP-synt_G"/>
    <property type="match status" value="1"/>
</dbReference>
<dbReference type="AlphaFoldDB" id="A0A061AS49"/>
<sequence length="156" mass="17300">MLSSVRTALRRAASPQQVRLASTESAAQKAQQAASSAQATAQQALAGVSKSAGNLLGSYKEPVLYNAAVAREFAKQVYVAEQLAPPSFAQFSYTFRHFFQQAPSPSFWKELYKSGEYKRWLLYGLEAYGIFKLGEMIGRRHMVGYKLEDPHTAKLT</sequence>
<proteinExistence type="inferred from homology"/>
<evidence type="ECO:0000256" key="9">
    <source>
        <dbReference type="ARBA" id="ARBA00023310"/>
    </source>
</evidence>
<gene>
    <name evidence="10" type="ORF">RHTO0S_03e05688g</name>
</gene>
<evidence type="ECO:0000256" key="1">
    <source>
        <dbReference type="ARBA" id="ARBA00004325"/>
    </source>
</evidence>
<keyword evidence="7" id="KW-0496">Mitochondrion</keyword>
<name>A0A061AS49_RHOTO</name>
<dbReference type="GO" id="GO:0045259">
    <property type="term" value="C:proton-transporting ATP synthase complex"/>
    <property type="evidence" value="ECO:0007669"/>
    <property type="project" value="UniProtKB-KW"/>
</dbReference>
<dbReference type="GO" id="GO:0015078">
    <property type="term" value="F:proton transmembrane transporter activity"/>
    <property type="evidence" value="ECO:0007669"/>
    <property type="project" value="InterPro"/>
</dbReference>
<evidence type="ECO:0000256" key="5">
    <source>
        <dbReference type="ARBA" id="ARBA00022781"/>
    </source>
</evidence>
<keyword evidence="5" id="KW-0375">Hydrogen ion transport</keyword>
<keyword evidence="8" id="KW-0472">Membrane</keyword>
<dbReference type="InterPro" id="IPR006808">
    <property type="entry name" value="ATP_synth_F0_gsu_mt"/>
</dbReference>
<keyword evidence="9" id="KW-0066">ATP synthesis</keyword>
<protein>
    <submittedName>
        <fullName evidence="10">RHTO0S03e05688g1_1</fullName>
    </submittedName>
</protein>
<keyword evidence="3" id="KW-0813">Transport</keyword>
<evidence type="ECO:0000256" key="4">
    <source>
        <dbReference type="ARBA" id="ARBA00022547"/>
    </source>
</evidence>
<comment type="subcellular location">
    <subcellularLocation>
        <location evidence="1">Mitochondrion membrane</location>
    </subcellularLocation>
</comment>
<evidence type="ECO:0000256" key="8">
    <source>
        <dbReference type="ARBA" id="ARBA00023136"/>
    </source>
</evidence>
<evidence type="ECO:0000256" key="7">
    <source>
        <dbReference type="ARBA" id="ARBA00023128"/>
    </source>
</evidence>
<evidence type="ECO:0000313" key="10">
    <source>
        <dbReference type="EMBL" id="CDR38201.1"/>
    </source>
</evidence>
<dbReference type="EMBL" id="LK052938">
    <property type="protein sequence ID" value="CDR38201.1"/>
    <property type="molecule type" value="Genomic_DNA"/>
</dbReference>
<dbReference type="GO" id="GO:0015986">
    <property type="term" value="P:proton motive force-driven ATP synthesis"/>
    <property type="evidence" value="ECO:0007669"/>
    <property type="project" value="InterPro"/>
</dbReference>
<comment type="similarity">
    <text evidence="2">Belongs to the ATPase g subunit family.</text>
</comment>
<evidence type="ECO:0000256" key="2">
    <source>
        <dbReference type="ARBA" id="ARBA00005699"/>
    </source>
</evidence>
<organism evidence="10">
    <name type="scientific">Rhodotorula toruloides</name>
    <name type="common">Yeast</name>
    <name type="synonym">Rhodosporidium toruloides</name>
    <dbReference type="NCBI Taxonomy" id="5286"/>
    <lineage>
        <taxon>Eukaryota</taxon>
        <taxon>Fungi</taxon>
        <taxon>Dikarya</taxon>
        <taxon>Basidiomycota</taxon>
        <taxon>Pucciniomycotina</taxon>
        <taxon>Microbotryomycetes</taxon>
        <taxon>Sporidiobolales</taxon>
        <taxon>Sporidiobolaceae</taxon>
        <taxon>Rhodotorula</taxon>
    </lineage>
</organism>
<dbReference type="OrthoDB" id="437at2759"/>
<accession>A0A061AS49</accession>
<keyword evidence="6" id="KW-0406">Ion transport</keyword>
<evidence type="ECO:0000256" key="6">
    <source>
        <dbReference type="ARBA" id="ARBA00023065"/>
    </source>
</evidence>
<evidence type="ECO:0000256" key="3">
    <source>
        <dbReference type="ARBA" id="ARBA00022448"/>
    </source>
</evidence>